<evidence type="ECO:0000256" key="1">
    <source>
        <dbReference type="ARBA" id="ARBA00001917"/>
    </source>
</evidence>
<keyword evidence="2 7" id="KW-0285">Flavoprotein</keyword>
<keyword evidence="10" id="KW-1185">Reference proteome</keyword>
<evidence type="ECO:0000256" key="7">
    <source>
        <dbReference type="PIRSR" id="PIRSR000138-2"/>
    </source>
</evidence>
<name>A0A395HUT2_ASPHC</name>
<evidence type="ECO:0000313" key="10">
    <source>
        <dbReference type="Proteomes" id="UP000248961"/>
    </source>
</evidence>
<dbReference type="GO" id="GO:0016491">
    <property type="term" value="F:oxidoreductase activity"/>
    <property type="evidence" value="ECO:0007669"/>
    <property type="project" value="UniProtKB-KW"/>
</dbReference>
<feature type="binding site" evidence="7">
    <location>
        <position position="282"/>
    </location>
    <ligand>
        <name>FMN</name>
        <dbReference type="ChEBI" id="CHEBI:58210"/>
    </ligand>
</feature>
<evidence type="ECO:0000256" key="5">
    <source>
        <dbReference type="ARBA" id="ARBA00024042"/>
    </source>
</evidence>
<feature type="binding site" evidence="7">
    <location>
        <begin position="337"/>
        <end position="341"/>
    </location>
    <ligand>
        <name>FMN</name>
        <dbReference type="ChEBI" id="CHEBI:58210"/>
    </ligand>
</feature>
<keyword evidence="3 7" id="KW-0288">FMN</keyword>
<feature type="binding site" evidence="7">
    <location>
        <begin position="111"/>
        <end position="113"/>
    </location>
    <ligand>
        <name>FMN</name>
        <dbReference type="ChEBI" id="CHEBI:58210"/>
    </ligand>
</feature>
<evidence type="ECO:0000259" key="8">
    <source>
        <dbReference type="PROSITE" id="PS51349"/>
    </source>
</evidence>
<feature type="active site" description="Proton acceptor" evidence="6">
    <location>
        <position position="306"/>
    </location>
</feature>
<dbReference type="Pfam" id="PF01070">
    <property type="entry name" value="FMN_dh"/>
    <property type="match status" value="1"/>
</dbReference>
<feature type="binding site" evidence="7">
    <location>
        <position position="309"/>
    </location>
    <ligand>
        <name>glyoxylate</name>
        <dbReference type="ChEBI" id="CHEBI:36655"/>
    </ligand>
</feature>
<feature type="binding site" evidence="7">
    <location>
        <position position="165"/>
    </location>
    <ligand>
        <name>glyoxylate</name>
        <dbReference type="ChEBI" id="CHEBI:36655"/>
    </ligand>
</feature>
<dbReference type="InterPro" id="IPR013785">
    <property type="entry name" value="Aldolase_TIM"/>
</dbReference>
<dbReference type="FunFam" id="3.20.20.70:FF:000132">
    <property type="entry name" value="FMN dependent dehydrogenase"/>
    <property type="match status" value="1"/>
</dbReference>
<feature type="binding site" evidence="7">
    <location>
        <position position="58"/>
    </location>
    <ligand>
        <name>glyoxylate</name>
        <dbReference type="ChEBI" id="CHEBI:36655"/>
    </ligand>
</feature>
<protein>
    <submittedName>
        <fullName evidence="9">L-lactate dehydrogenase</fullName>
    </submittedName>
</protein>
<comment type="cofactor">
    <cofactor evidence="1">
        <name>FMN</name>
        <dbReference type="ChEBI" id="CHEBI:58210"/>
    </cofactor>
</comment>
<feature type="binding site" evidence="7">
    <location>
        <begin position="360"/>
        <end position="361"/>
    </location>
    <ligand>
        <name>FMN</name>
        <dbReference type="ChEBI" id="CHEBI:58210"/>
    </ligand>
</feature>
<dbReference type="AlphaFoldDB" id="A0A395HUT2"/>
<evidence type="ECO:0000256" key="3">
    <source>
        <dbReference type="ARBA" id="ARBA00022643"/>
    </source>
</evidence>
<evidence type="ECO:0000313" key="9">
    <source>
        <dbReference type="EMBL" id="RAL11577.1"/>
    </source>
</evidence>
<dbReference type="Proteomes" id="UP000248961">
    <property type="component" value="Unassembled WGS sequence"/>
</dbReference>
<comment type="similarity">
    <text evidence="5">Belongs to the FMN-dependent alpha-hydroxy acid dehydrogenase family.</text>
</comment>
<sequence length="421" mass="46523">MSDPNNPNIQNRTTPQWALYQRENFWKANEGQTPPFNTDPTKLEEEANRKLSQGGWYYASSNAGLSTTHLANRQAFYRHRIIPNQLVDTNLRDTTTTIFGHRVSAPIGFAPIGINKIYHPSAELAVAKVAGELGLPYCLSTAGSTPIEQVGAANGEGNPRFYQLYMPHDDELTLSLLQRAWTAGFDALILTTDTWQLGWRHDDVANSNYAFYRGIGADLGLTDPVFRRRCHEAGIDPDADPVAAATKWIDSVWHGRAWSWEKIPWLIEQWKRISGGRPFAIKGIQSVADAKKCVAYGVDGIVVSNHAGRQVDGAIASLDALENIVNAVGDQIYVMFDSGVRGASDVAKALALGARFVFVGRLWIWGLSTMGEEGVRHVMKSLLADFDILMAVGGFNSVEDFDHSILESYPKSYTLIPDRVL</sequence>
<dbReference type="PANTHER" id="PTHR10578:SF75">
    <property type="entry name" value="L-LACTATE DEHYDROGENASE (AFU_ORTHOLOGUE AFUA_4G07050)"/>
    <property type="match status" value="1"/>
</dbReference>
<dbReference type="Gene3D" id="3.20.20.70">
    <property type="entry name" value="Aldolase class I"/>
    <property type="match status" value="1"/>
</dbReference>
<evidence type="ECO:0000256" key="6">
    <source>
        <dbReference type="PIRSR" id="PIRSR000138-1"/>
    </source>
</evidence>
<organism evidence="9 10">
    <name type="scientific">Aspergillus homomorphus (strain CBS 101889)</name>
    <dbReference type="NCBI Taxonomy" id="1450537"/>
    <lineage>
        <taxon>Eukaryota</taxon>
        <taxon>Fungi</taxon>
        <taxon>Dikarya</taxon>
        <taxon>Ascomycota</taxon>
        <taxon>Pezizomycotina</taxon>
        <taxon>Eurotiomycetes</taxon>
        <taxon>Eurotiomycetidae</taxon>
        <taxon>Eurotiales</taxon>
        <taxon>Aspergillaceae</taxon>
        <taxon>Aspergillus</taxon>
        <taxon>Aspergillus subgen. Circumdati</taxon>
    </lineage>
</organism>
<evidence type="ECO:0000256" key="4">
    <source>
        <dbReference type="ARBA" id="ARBA00023002"/>
    </source>
</evidence>
<feature type="binding site" evidence="7">
    <location>
        <position position="200"/>
    </location>
    <ligand>
        <name>glyoxylate</name>
        <dbReference type="ChEBI" id="CHEBI:36655"/>
    </ligand>
</feature>
<feature type="binding site" evidence="7">
    <location>
        <position position="140"/>
    </location>
    <ligand>
        <name>FMN</name>
        <dbReference type="ChEBI" id="CHEBI:58210"/>
    </ligand>
</feature>
<dbReference type="InterPro" id="IPR000262">
    <property type="entry name" value="FMN-dep_DH"/>
</dbReference>
<dbReference type="PIRSF" id="PIRSF000138">
    <property type="entry name" value="Al-hdrx_acd_dh"/>
    <property type="match status" value="1"/>
</dbReference>
<dbReference type="RefSeq" id="XP_025550731.1">
    <property type="nucleotide sequence ID" value="XM_025695310.1"/>
</dbReference>
<dbReference type="GO" id="GO:0010181">
    <property type="term" value="F:FMN binding"/>
    <property type="evidence" value="ECO:0007669"/>
    <property type="project" value="InterPro"/>
</dbReference>
<dbReference type="InterPro" id="IPR012133">
    <property type="entry name" value="Alpha-hydoxy_acid_DH_FMN"/>
</dbReference>
<dbReference type="GeneID" id="37199599"/>
<reference evidence="9 10" key="1">
    <citation type="submission" date="2018-02" db="EMBL/GenBank/DDBJ databases">
        <title>The genomes of Aspergillus section Nigri reveals drivers in fungal speciation.</title>
        <authorList>
            <consortium name="DOE Joint Genome Institute"/>
            <person name="Vesth T.C."/>
            <person name="Nybo J."/>
            <person name="Theobald S."/>
            <person name="Brandl J."/>
            <person name="Frisvad J.C."/>
            <person name="Nielsen K.F."/>
            <person name="Lyhne E.K."/>
            <person name="Kogle M.E."/>
            <person name="Kuo A."/>
            <person name="Riley R."/>
            <person name="Clum A."/>
            <person name="Nolan M."/>
            <person name="Lipzen A."/>
            <person name="Salamov A."/>
            <person name="Henrissat B."/>
            <person name="Wiebenga A."/>
            <person name="De vries R.P."/>
            <person name="Grigoriev I.V."/>
            <person name="Mortensen U.H."/>
            <person name="Andersen M.R."/>
            <person name="Baker S.E."/>
        </authorList>
    </citation>
    <scope>NUCLEOTIDE SEQUENCE [LARGE SCALE GENOMIC DNA]</scope>
    <source>
        <strain evidence="9 10">CBS 101889</strain>
    </source>
</reference>
<feature type="domain" description="FMN hydroxy acid dehydrogenase" evidence="8">
    <location>
        <begin position="32"/>
        <end position="411"/>
    </location>
</feature>
<evidence type="ECO:0000256" key="2">
    <source>
        <dbReference type="ARBA" id="ARBA00022630"/>
    </source>
</evidence>
<dbReference type="OrthoDB" id="25826at2759"/>
<dbReference type="STRING" id="1450537.A0A395HUT2"/>
<feature type="binding site" evidence="7">
    <location>
        <position position="163"/>
    </location>
    <ligand>
        <name>FMN</name>
        <dbReference type="ChEBI" id="CHEBI:58210"/>
    </ligand>
</feature>
<dbReference type="PANTHER" id="PTHR10578">
    <property type="entry name" value="S -2-HYDROXY-ACID OXIDASE-RELATED"/>
    <property type="match status" value="1"/>
</dbReference>
<dbReference type="SUPFAM" id="SSF51395">
    <property type="entry name" value="FMN-linked oxidoreductases"/>
    <property type="match status" value="1"/>
</dbReference>
<keyword evidence="4" id="KW-0560">Oxidoreductase</keyword>
<dbReference type="VEuPathDB" id="FungiDB:BO97DRAFT_405959"/>
<gene>
    <name evidence="9" type="ORF">BO97DRAFT_405959</name>
</gene>
<feature type="binding site" evidence="7">
    <location>
        <position position="191"/>
    </location>
    <ligand>
        <name>FMN</name>
        <dbReference type="ChEBI" id="CHEBI:58210"/>
    </ligand>
</feature>
<accession>A0A395HUT2</accession>
<proteinExistence type="inferred from homology"/>
<dbReference type="EMBL" id="KZ824287">
    <property type="protein sequence ID" value="RAL11577.1"/>
    <property type="molecule type" value="Genomic_DNA"/>
</dbReference>
<feature type="binding site" evidence="7">
    <location>
        <position position="306"/>
    </location>
    <ligand>
        <name>glyoxylate</name>
        <dbReference type="ChEBI" id="CHEBI:36655"/>
    </ligand>
</feature>
<feature type="binding site" evidence="7">
    <location>
        <position position="304"/>
    </location>
    <ligand>
        <name>FMN</name>
        <dbReference type="ChEBI" id="CHEBI:58210"/>
    </ligand>
</feature>
<dbReference type="PROSITE" id="PS51349">
    <property type="entry name" value="FMN_HYDROXY_ACID_DH_2"/>
    <property type="match status" value="1"/>
</dbReference>
<dbReference type="InterPro" id="IPR037396">
    <property type="entry name" value="FMN_HAD"/>
</dbReference>